<sequence length="228" mass="24357">MFVPDQTLRRAVTLISAVNRCADQDEFARIALPGLADLIGCDVITYHGVGTDQLPPRQFRRPDAQAEFCRFVPLGHQLCLKLPLADGHVVTIVLTRSDQPFSDGEREVLSILRLPLRDALVRADLRPSIPGTEAGHAGRAALAGQAAACSEHNALSDRERRVLELAASGATTARIARELAISPRTVSKHLEHSYRKLQVSGRVAAVLAAGIGPEPGAGGSRDGATTRP</sequence>
<accession>A0ABY4QWM6</accession>
<reference evidence="5" key="1">
    <citation type="journal article" date="2018" name="Int. J. Syst. Evol. Microbiol.">
        <title>Jatrophihabitans telluris sp. nov., isolated from sediment soil of lava forest wetlands and the emended description of the genus Jatrophihabitans.</title>
        <authorList>
            <person name="Lee K.C."/>
            <person name="Suh M.K."/>
            <person name="Eom M.K."/>
            <person name="Kim K.K."/>
            <person name="Kim J.S."/>
            <person name="Kim D.S."/>
            <person name="Ko S.H."/>
            <person name="Shin Y.K."/>
            <person name="Lee J.S."/>
        </authorList>
    </citation>
    <scope>NUCLEOTIDE SEQUENCE</scope>
    <source>
        <strain evidence="5">N237</strain>
    </source>
</reference>
<protein>
    <submittedName>
        <fullName evidence="5">Helix-turn-helix transcriptional regulator</fullName>
    </submittedName>
</protein>
<dbReference type="PANTHER" id="PTHR44688:SF16">
    <property type="entry name" value="DNA-BINDING TRANSCRIPTIONAL ACTIVATOR DEVR_DOSR"/>
    <property type="match status" value="1"/>
</dbReference>
<evidence type="ECO:0000256" key="2">
    <source>
        <dbReference type="ARBA" id="ARBA00023125"/>
    </source>
</evidence>
<dbReference type="PROSITE" id="PS00622">
    <property type="entry name" value="HTH_LUXR_1"/>
    <property type="match status" value="1"/>
</dbReference>
<reference evidence="5" key="2">
    <citation type="submission" date="2022-05" db="EMBL/GenBank/DDBJ databases">
        <authorList>
            <person name="Kim J.-S."/>
            <person name="Lee K."/>
            <person name="Suh M."/>
            <person name="Eom M."/>
            <person name="Kim J.-S."/>
            <person name="Kim D.-S."/>
            <person name="Ko S.-H."/>
            <person name="Shin Y."/>
            <person name="Lee J.-S."/>
        </authorList>
    </citation>
    <scope>NUCLEOTIDE SEQUENCE</scope>
    <source>
        <strain evidence="5">N237</strain>
    </source>
</reference>
<dbReference type="Proteomes" id="UP001056336">
    <property type="component" value="Chromosome"/>
</dbReference>
<dbReference type="PROSITE" id="PS50043">
    <property type="entry name" value="HTH_LUXR_2"/>
    <property type="match status" value="1"/>
</dbReference>
<keyword evidence="3" id="KW-0804">Transcription</keyword>
<dbReference type="RefSeq" id="WP_249770921.1">
    <property type="nucleotide sequence ID" value="NZ_CP097332.1"/>
</dbReference>
<dbReference type="Gene3D" id="1.10.10.10">
    <property type="entry name" value="Winged helix-like DNA-binding domain superfamily/Winged helix DNA-binding domain"/>
    <property type="match status" value="1"/>
</dbReference>
<name>A0ABY4QWM6_9ACTN</name>
<dbReference type="EMBL" id="CP097332">
    <property type="protein sequence ID" value="UQX87920.1"/>
    <property type="molecule type" value="Genomic_DNA"/>
</dbReference>
<dbReference type="InterPro" id="IPR000792">
    <property type="entry name" value="Tscrpt_reg_LuxR_C"/>
</dbReference>
<evidence type="ECO:0000313" key="5">
    <source>
        <dbReference type="EMBL" id="UQX87920.1"/>
    </source>
</evidence>
<dbReference type="PRINTS" id="PR00038">
    <property type="entry name" value="HTHLUXR"/>
</dbReference>
<dbReference type="SUPFAM" id="SSF46894">
    <property type="entry name" value="C-terminal effector domain of the bipartite response regulators"/>
    <property type="match status" value="1"/>
</dbReference>
<dbReference type="CDD" id="cd06170">
    <property type="entry name" value="LuxR_C_like"/>
    <property type="match status" value="1"/>
</dbReference>
<keyword evidence="2" id="KW-0238">DNA-binding</keyword>
<organism evidence="5 6">
    <name type="scientific">Jatrophihabitans telluris</name>
    <dbReference type="NCBI Taxonomy" id="2038343"/>
    <lineage>
        <taxon>Bacteria</taxon>
        <taxon>Bacillati</taxon>
        <taxon>Actinomycetota</taxon>
        <taxon>Actinomycetes</taxon>
        <taxon>Jatrophihabitantales</taxon>
        <taxon>Jatrophihabitantaceae</taxon>
        <taxon>Jatrophihabitans</taxon>
    </lineage>
</organism>
<gene>
    <name evidence="5" type="ORF">M6D93_16670</name>
</gene>
<dbReference type="SMART" id="SM00421">
    <property type="entry name" value="HTH_LUXR"/>
    <property type="match status" value="1"/>
</dbReference>
<evidence type="ECO:0000256" key="3">
    <source>
        <dbReference type="ARBA" id="ARBA00023163"/>
    </source>
</evidence>
<evidence type="ECO:0000259" key="4">
    <source>
        <dbReference type="PROSITE" id="PS50043"/>
    </source>
</evidence>
<keyword evidence="1" id="KW-0805">Transcription regulation</keyword>
<dbReference type="Pfam" id="PF00196">
    <property type="entry name" value="GerE"/>
    <property type="match status" value="1"/>
</dbReference>
<dbReference type="PANTHER" id="PTHR44688">
    <property type="entry name" value="DNA-BINDING TRANSCRIPTIONAL ACTIVATOR DEVR_DOSR"/>
    <property type="match status" value="1"/>
</dbReference>
<evidence type="ECO:0000313" key="6">
    <source>
        <dbReference type="Proteomes" id="UP001056336"/>
    </source>
</evidence>
<dbReference type="InterPro" id="IPR016032">
    <property type="entry name" value="Sig_transdc_resp-reg_C-effctor"/>
</dbReference>
<dbReference type="InterPro" id="IPR036388">
    <property type="entry name" value="WH-like_DNA-bd_sf"/>
</dbReference>
<proteinExistence type="predicted"/>
<keyword evidence="6" id="KW-1185">Reference proteome</keyword>
<feature type="domain" description="HTH luxR-type" evidence="4">
    <location>
        <begin position="148"/>
        <end position="213"/>
    </location>
</feature>
<evidence type="ECO:0000256" key="1">
    <source>
        <dbReference type="ARBA" id="ARBA00023015"/>
    </source>
</evidence>